<dbReference type="GO" id="GO:0022625">
    <property type="term" value="C:cytosolic large ribosomal subunit"/>
    <property type="evidence" value="ECO:0007669"/>
    <property type="project" value="TreeGrafter"/>
</dbReference>
<dbReference type="PANTHER" id="PTHR10715">
    <property type="entry name" value="60S RIBOSOMAL PROTEIN L6"/>
    <property type="match status" value="1"/>
</dbReference>
<feature type="compositionally biased region" description="Basic and acidic residues" evidence="7">
    <location>
        <begin position="1"/>
        <end position="11"/>
    </location>
</feature>
<name>A0AAD9NHP3_9ANNE</name>
<keyword evidence="2" id="KW-0689">Ribosomal protein</keyword>
<sequence>MGKADKKDGSSKLKAVGPLQPKRRKAPTRMLVKSISGEKNGQTRKVRICRMPRSYPTEDRRKRRRRNMKCFKDHTHKLRASITPGTVLILLAGRHKGKRVIFLKQLRSGLLLVTGPYNVNGCPLRRINQIYVIATKTKVDMNGVNLPERLTDEYFRRKKLKKPKQNEGEIFDTKKEEYTVSEERKEDQVVVDNQLLDVIRKSPEKKLLLAYLSAMFGLGSRQYPHKMMF</sequence>
<evidence type="ECO:0000256" key="7">
    <source>
        <dbReference type="SAM" id="MobiDB-lite"/>
    </source>
</evidence>
<dbReference type="FunFam" id="2.30.30.30:FF:000014">
    <property type="entry name" value="60S ribosomal protein L6"/>
    <property type="match status" value="1"/>
</dbReference>
<comment type="subunit">
    <text evidence="6">Component of the large ribosomal subunit. May bind IPO9 with low affinity.</text>
</comment>
<evidence type="ECO:0000256" key="6">
    <source>
        <dbReference type="ARBA" id="ARBA00046388"/>
    </source>
</evidence>
<gene>
    <name evidence="8" type="ORF">LSH36_15g12059</name>
</gene>
<reference evidence="8" key="1">
    <citation type="journal article" date="2023" name="Mol. Biol. Evol.">
        <title>Third-Generation Sequencing Reveals the Adaptive Role of the Epigenome in Three Deep-Sea Polychaetes.</title>
        <authorList>
            <person name="Perez M."/>
            <person name="Aroh O."/>
            <person name="Sun Y."/>
            <person name="Lan Y."/>
            <person name="Juniper S.K."/>
            <person name="Young C.R."/>
            <person name="Angers B."/>
            <person name="Qian P.Y."/>
        </authorList>
    </citation>
    <scope>NUCLEOTIDE SEQUENCE</scope>
    <source>
        <strain evidence="8">P08H-3</strain>
    </source>
</reference>
<dbReference type="SUPFAM" id="SSF50104">
    <property type="entry name" value="Translation proteins SH3-like domain"/>
    <property type="match status" value="1"/>
</dbReference>
<dbReference type="GO" id="GO:0003723">
    <property type="term" value="F:RNA binding"/>
    <property type="evidence" value="ECO:0007669"/>
    <property type="project" value="TreeGrafter"/>
</dbReference>
<evidence type="ECO:0000256" key="2">
    <source>
        <dbReference type="ARBA" id="ARBA00022980"/>
    </source>
</evidence>
<feature type="region of interest" description="Disordered" evidence="7">
    <location>
        <begin position="1"/>
        <end position="39"/>
    </location>
</feature>
<evidence type="ECO:0000313" key="8">
    <source>
        <dbReference type="EMBL" id="KAK2168656.1"/>
    </source>
</evidence>
<dbReference type="Gene3D" id="2.30.30.30">
    <property type="match status" value="1"/>
</dbReference>
<dbReference type="GO" id="GO:0002181">
    <property type="term" value="P:cytoplasmic translation"/>
    <property type="evidence" value="ECO:0007669"/>
    <property type="project" value="TreeGrafter"/>
</dbReference>
<dbReference type="InterPro" id="IPR008991">
    <property type="entry name" value="Translation_prot_SH3-like_sf"/>
</dbReference>
<dbReference type="InterPro" id="IPR014722">
    <property type="entry name" value="Rib_uL2_dom2"/>
</dbReference>
<dbReference type="CDD" id="cd13156">
    <property type="entry name" value="KOW_RPL6"/>
    <property type="match status" value="1"/>
</dbReference>
<dbReference type="GO" id="GO:0000027">
    <property type="term" value="P:ribosomal large subunit assembly"/>
    <property type="evidence" value="ECO:0007669"/>
    <property type="project" value="TreeGrafter"/>
</dbReference>
<comment type="caution">
    <text evidence="8">The sequence shown here is derived from an EMBL/GenBank/DDBJ whole genome shotgun (WGS) entry which is preliminary data.</text>
</comment>
<dbReference type="EMBL" id="JAODUP010000015">
    <property type="protein sequence ID" value="KAK2168656.1"/>
    <property type="molecule type" value="Genomic_DNA"/>
</dbReference>
<keyword evidence="3" id="KW-0687">Ribonucleoprotein</keyword>
<organism evidence="8 9">
    <name type="scientific">Paralvinella palmiformis</name>
    <dbReference type="NCBI Taxonomy" id="53620"/>
    <lineage>
        <taxon>Eukaryota</taxon>
        <taxon>Metazoa</taxon>
        <taxon>Spiralia</taxon>
        <taxon>Lophotrochozoa</taxon>
        <taxon>Annelida</taxon>
        <taxon>Polychaeta</taxon>
        <taxon>Sedentaria</taxon>
        <taxon>Canalipalpata</taxon>
        <taxon>Terebellida</taxon>
        <taxon>Terebelliformia</taxon>
        <taxon>Alvinellidae</taxon>
        <taxon>Paralvinella</taxon>
    </lineage>
</organism>
<dbReference type="InterPro" id="IPR041997">
    <property type="entry name" value="Ribosomal_eL6_KOW"/>
</dbReference>
<dbReference type="Pfam" id="PF01159">
    <property type="entry name" value="Ribosomal_L6e"/>
    <property type="match status" value="1"/>
</dbReference>
<evidence type="ECO:0000256" key="1">
    <source>
        <dbReference type="ARBA" id="ARBA00010592"/>
    </source>
</evidence>
<dbReference type="Proteomes" id="UP001208570">
    <property type="component" value="Unassembled WGS sequence"/>
</dbReference>
<evidence type="ECO:0000256" key="4">
    <source>
        <dbReference type="ARBA" id="ARBA00035233"/>
    </source>
</evidence>
<accession>A0AAD9NHP3</accession>
<dbReference type="PANTHER" id="PTHR10715:SF0">
    <property type="entry name" value="LARGE RIBOSOMAL SUBUNIT PROTEIN EL6"/>
    <property type="match status" value="1"/>
</dbReference>
<evidence type="ECO:0000256" key="5">
    <source>
        <dbReference type="ARBA" id="ARBA00035351"/>
    </source>
</evidence>
<proteinExistence type="inferred from homology"/>
<comment type="similarity">
    <text evidence="1">Belongs to the eukaryotic ribosomal protein eL6 family.</text>
</comment>
<dbReference type="InterPro" id="IPR000915">
    <property type="entry name" value="60S_ribosomal_eL6"/>
</dbReference>
<dbReference type="GO" id="GO:0003735">
    <property type="term" value="F:structural constituent of ribosome"/>
    <property type="evidence" value="ECO:0007669"/>
    <property type="project" value="InterPro"/>
</dbReference>
<evidence type="ECO:0000313" key="9">
    <source>
        <dbReference type="Proteomes" id="UP001208570"/>
    </source>
</evidence>
<evidence type="ECO:0000256" key="3">
    <source>
        <dbReference type="ARBA" id="ARBA00023274"/>
    </source>
</evidence>
<keyword evidence="9" id="KW-1185">Reference proteome</keyword>
<dbReference type="AlphaFoldDB" id="A0AAD9NHP3"/>
<protein>
    <recommendedName>
        <fullName evidence="4">Large ribosomal subunit protein eL6</fullName>
    </recommendedName>
    <alternativeName>
        <fullName evidence="5">60S ribosomal protein L6</fullName>
    </alternativeName>
</protein>